<dbReference type="InterPro" id="IPR043225">
    <property type="entry name" value="BACK_BTBD8"/>
</dbReference>
<accession>A0A1S3JV92</accession>
<dbReference type="RefSeq" id="XP_013414217.1">
    <property type="nucleotide sequence ID" value="XM_013558763.2"/>
</dbReference>
<dbReference type="InterPro" id="IPR011333">
    <property type="entry name" value="SKP1/BTB/POZ_sf"/>
</dbReference>
<dbReference type="OrthoDB" id="409642at2759"/>
<feature type="region of interest" description="Disordered" evidence="1">
    <location>
        <begin position="218"/>
        <end position="245"/>
    </location>
</feature>
<gene>
    <name evidence="4" type="primary">LOC106176397</name>
</gene>
<protein>
    <submittedName>
        <fullName evidence="4">Uncharacterized protein LOC106176397 isoform X1</fullName>
    </submittedName>
</protein>
<feature type="domain" description="BTB" evidence="2">
    <location>
        <begin position="295"/>
        <end position="362"/>
    </location>
</feature>
<evidence type="ECO:0000313" key="4">
    <source>
        <dbReference type="RefSeq" id="XP_013414217.1"/>
    </source>
</evidence>
<dbReference type="GeneID" id="106176397"/>
<dbReference type="PANTHER" id="PTHR22427:SF7">
    <property type="entry name" value="GH15728P"/>
    <property type="match status" value="1"/>
</dbReference>
<feature type="compositionally biased region" description="Polar residues" evidence="1">
    <location>
        <begin position="218"/>
        <end position="228"/>
    </location>
</feature>
<dbReference type="InterPro" id="IPR000210">
    <property type="entry name" value="BTB/POZ_dom"/>
</dbReference>
<dbReference type="InParanoid" id="A0A1S3JV92"/>
<dbReference type="PROSITE" id="PS50097">
    <property type="entry name" value="BTB"/>
    <property type="match status" value="1"/>
</dbReference>
<dbReference type="Pfam" id="PF26017">
    <property type="entry name" value="BACK_BTBD8"/>
    <property type="match status" value="1"/>
</dbReference>
<evidence type="ECO:0000313" key="3">
    <source>
        <dbReference type="Proteomes" id="UP000085678"/>
    </source>
</evidence>
<evidence type="ECO:0000256" key="1">
    <source>
        <dbReference type="SAM" id="MobiDB-lite"/>
    </source>
</evidence>
<feature type="compositionally biased region" description="Polar residues" evidence="1">
    <location>
        <begin position="641"/>
        <end position="666"/>
    </location>
</feature>
<dbReference type="SMART" id="SM00225">
    <property type="entry name" value="BTB"/>
    <property type="match status" value="1"/>
</dbReference>
<dbReference type="STRING" id="7574.A0A1S3JV92"/>
<feature type="compositionally biased region" description="Polar residues" evidence="1">
    <location>
        <begin position="686"/>
        <end position="703"/>
    </location>
</feature>
<dbReference type="KEGG" id="lak:106176397"/>
<evidence type="ECO:0000259" key="2">
    <source>
        <dbReference type="PROSITE" id="PS50097"/>
    </source>
</evidence>
<dbReference type="CDD" id="cd18286">
    <property type="entry name" value="BTB2_POZ_BTBD8"/>
    <property type="match status" value="1"/>
</dbReference>
<dbReference type="Proteomes" id="UP000085678">
    <property type="component" value="Unplaced"/>
</dbReference>
<proteinExistence type="predicted"/>
<dbReference type="SUPFAM" id="SSF54695">
    <property type="entry name" value="POZ domain"/>
    <property type="match status" value="2"/>
</dbReference>
<dbReference type="Gene3D" id="3.30.710.10">
    <property type="entry name" value="Potassium Channel Kv1.1, Chain A"/>
    <property type="match status" value="2"/>
</dbReference>
<dbReference type="Pfam" id="PF00651">
    <property type="entry name" value="BTB"/>
    <property type="match status" value="1"/>
</dbReference>
<feature type="region of interest" description="Disordered" evidence="1">
    <location>
        <begin position="641"/>
        <end position="731"/>
    </location>
</feature>
<dbReference type="CDD" id="cd18490">
    <property type="entry name" value="BACK_BTBD8"/>
    <property type="match status" value="1"/>
</dbReference>
<dbReference type="AlphaFoldDB" id="A0A1S3JV92"/>
<sequence>MTVNAMRQKDKVSTSHKMAAPSQSTAFEVKNTKEKTKLKKKIATIFQQDMQRLFNNAEFSDIVVRIGGEVIHIHSTILMARLPDLCCYLVKVKNENDTVDWTGLSSQQAEMARKLLRELYFQNNLSVARGLWNKLQKSLCASTDRAQTKDINENNKLTVNTTTAQSELKDLNESVVNNEKNQQSTQVLISAENREDENVPNGDAVSSNEDASVLRMPDNTQGSLQSTEDPPVAITVSGSPQENTRIRDDSISVSEQATSQETFSVSVDTCSRIRYEPCDDIAKDLIELYLSGENGDVILKVGEVTFKCHRCILALRCSYFEAMLGGGWAESQAGEIKLERLNPAALHQLLLYIYGGCVNLDGTDCSILDMVMAGDMYDVPGFKDAVEFLIRRDYCHHFHKPCPQCLCGVVEVLPVADTFHLSTLKDEALKWTAQHFTRVWQEKTFTDLPQEIIDKCYQALVDSLRVDSVVSTVLECHSLIGSLARVKRTEYLHQLIDHVIDKCTEYLSKHFERVLQCVVGNTGPGAEIKSRTMGFDLINDLFDEAIKRISPKAISPLYKTVCDINAKAKLEGCFWTQDFKNLLLCLEEKCLQCLAKVGHLVVNTRKWNQLDPEQKEKVAETGALKFICIAHDKVTAKRPVLTSSLMTRQQKTSISASKGPENSKNGLQPGKGARPKSSVAVAEAGVNSSSTGARRKTASTFTGKRQDSEPRNTKDKTKRETKSTKVKPTDSSTVSVTKSIFNVQSPRGLEAGQDTAIGLRMTPVHSDEVVFESELEEENFEIHCCDVSCNGFCVSYGGAVDSISGIAFESDFLIPIFSLTYQESIRDADL</sequence>
<feature type="region of interest" description="Disordered" evidence="1">
    <location>
        <begin position="1"/>
        <end position="25"/>
    </location>
</feature>
<organism evidence="3 4">
    <name type="scientific">Lingula anatina</name>
    <name type="common">Brachiopod</name>
    <name type="synonym">Lingula unguis</name>
    <dbReference type="NCBI Taxonomy" id="7574"/>
    <lineage>
        <taxon>Eukaryota</taxon>
        <taxon>Metazoa</taxon>
        <taxon>Spiralia</taxon>
        <taxon>Lophotrochozoa</taxon>
        <taxon>Brachiopoda</taxon>
        <taxon>Linguliformea</taxon>
        <taxon>Lingulata</taxon>
        <taxon>Lingulida</taxon>
        <taxon>Linguloidea</taxon>
        <taxon>Lingulidae</taxon>
        <taxon>Lingula</taxon>
    </lineage>
</organism>
<reference evidence="4" key="1">
    <citation type="submission" date="2025-08" db="UniProtKB">
        <authorList>
            <consortium name="RefSeq"/>
        </authorList>
    </citation>
    <scope>IDENTIFICATION</scope>
    <source>
        <tissue evidence="4">Gonads</tissue>
    </source>
</reference>
<name>A0A1S3JV92_LINAN</name>
<keyword evidence="3" id="KW-1185">Reference proteome</keyword>
<dbReference type="PANTHER" id="PTHR22427">
    <property type="entry name" value="GH15728P"/>
    <property type="match status" value="1"/>
</dbReference>
<feature type="compositionally biased region" description="Basic and acidic residues" evidence="1">
    <location>
        <begin position="704"/>
        <end position="723"/>
    </location>
</feature>